<evidence type="ECO:0000313" key="1">
    <source>
        <dbReference type="EMBL" id="SFD21055.1"/>
    </source>
</evidence>
<organism evidence="1 2">
    <name type="scientific">Pseudoalteromonas denitrificans DSM 6059</name>
    <dbReference type="NCBI Taxonomy" id="1123010"/>
    <lineage>
        <taxon>Bacteria</taxon>
        <taxon>Pseudomonadati</taxon>
        <taxon>Pseudomonadota</taxon>
        <taxon>Gammaproteobacteria</taxon>
        <taxon>Alteromonadales</taxon>
        <taxon>Pseudoalteromonadaceae</taxon>
        <taxon>Pseudoalteromonas</taxon>
    </lineage>
</organism>
<dbReference type="OrthoDB" id="6195366at2"/>
<dbReference type="AlphaFoldDB" id="A0A1I1QG52"/>
<dbReference type="RefSeq" id="WP_091988457.1">
    <property type="nucleotide sequence ID" value="NZ_FOLO01000041.1"/>
</dbReference>
<sequence>MVVHFKNKQRHEIKISAFIARYSESRLTHQPEEAREINKITFWYYAKGGSEKAAYITILGKH</sequence>
<evidence type="ECO:0000313" key="2">
    <source>
        <dbReference type="Proteomes" id="UP000198862"/>
    </source>
</evidence>
<dbReference type="Proteomes" id="UP000198862">
    <property type="component" value="Unassembled WGS sequence"/>
</dbReference>
<proteinExistence type="predicted"/>
<keyword evidence="2" id="KW-1185">Reference proteome</keyword>
<protein>
    <submittedName>
        <fullName evidence="1">Uncharacterized protein</fullName>
    </submittedName>
</protein>
<gene>
    <name evidence="1" type="ORF">SAMN02745724_03872</name>
</gene>
<dbReference type="EMBL" id="FOLO01000041">
    <property type="protein sequence ID" value="SFD21055.1"/>
    <property type="molecule type" value="Genomic_DNA"/>
</dbReference>
<name>A0A1I1QG52_9GAMM</name>
<accession>A0A1I1QG52</accession>
<reference evidence="1 2" key="1">
    <citation type="submission" date="2016-10" db="EMBL/GenBank/DDBJ databases">
        <authorList>
            <person name="de Groot N.N."/>
        </authorList>
    </citation>
    <scope>NUCLEOTIDE SEQUENCE [LARGE SCALE GENOMIC DNA]</scope>
    <source>
        <strain evidence="1 2">DSM 6059</strain>
    </source>
</reference>